<sequence>MAAASSSSVVSSTSSFLVPPVSLVVSDQELLDDDSLMVSSIQLAVFLPVTAPTLRHVIDNFPYMSRGHYATIAGAHFVSIRTSDRKDHLRDLLRVHVCDARCVNNLVVFQLLKTPRRYFAHEMMPDPFSVLFKPASRNRATRSKHIVTTDGETPQAKQRRQTCVTHDAPDDCDGAFPILLSFDDKKSIIAEWQQRMSQTSLRRSPCACCAHNVPATELVLVDIQKVPLHLLRNDCLPEHTLPQTYAFELYERAILYPKGLQDLWAKSDIYLCRTCRSALVSKSPRQPVNSLANFQYYAHERLPPLIRSAFLEASVYDLMLVSRARASQIVHHYAYKPSSGSHWTAEEASQRYNKGNVAVRAQDSTELRILLLPSPDELHDAMCVIFVGHKQVPTRETIKSL</sequence>
<gene>
    <name evidence="2" type="ORF">F5891DRAFT_1195587</name>
</gene>
<accession>A0AAD4DUP6</accession>
<reference evidence="2" key="1">
    <citation type="journal article" date="2020" name="New Phytol.">
        <title>Comparative genomics reveals dynamic genome evolution in host specialist ectomycorrhizal fungi.</title>
        <authorList>
            <person name="Lofgren L.A."/>
            <person name="Nguyen N.H."/>
            <person name="Vilgalys R."/>
            <person name="Ruytinx J."/>
            <person name="Liao H.L."/>
            <person name="Branco S."/>
            <person name="Kuo A."/>
            <person name="LaButti K."/>
            <person name="Lipzen A."/>
            <person name="Andreopoulos W."/>
            <person name="Pangilinan J."/>
            <person name="Riley R."/>
            <person name="Hundley H."/>
            <person name="Na H."/>
            <person name="Barry K."/>
            <person name="Grigoriev I.V."/>
            <person name="Stajich J.E."/>
            <person name="Kennedy P.G."/>
        </authorList>
    </citation>
    <scope>NUCLEOTIDE SEQUENCE</scope>
    <source>
        <strain evidence="2">FC203</strain>
    </source>
</reference>
<feature type="domain" description="DUF6570" evidence="1">
    <location>
        <begin position="285"/>
        <end position="396"/>
    </location>
</feature>
<dbReference type="RefSeq" id="XP_041219750.1">
    <property type="nucleotide sequence ID" value="XM_041368151.1"/>
</dbReference>
<dbReference type="InterPro" id="IPR046700">
    <property type="entry name" value="DUF6570"/>
</dbReference>
<organism evidence="2 3">
    <name type="scientific">Suillus fuscotomentosus</name>
    <dbReference type="NCBI Taxonomy" id="1912939"/>
    <lineage>
        <taxon>Eukaryota</taxon>
        <taxon>Fungi</taxon>
        <taxon>Dikarya</taxon>
        <taxon>Basidiomycota</taxon>
        <taxon>Agaricomycotina</taxon>
        <taxon>Agaricomycetes</taxon>
        <taxon>Agaricomycetidae</taxon>
        <taxon>Boletales</taxon>
        <taxon>Suillineae</taxon>
        <taxon>Suillaceae</taxon>
        <taxon>Suillus</taxon>
    </lineage>
</organism>
<dbReference type="GeneID" id="64662449"/>
<protein>
    <recommendedName>
        <fullName evidence="1">DUF6570 domain-containing protein</fullName>
    </recommendedName>
</protein>
<dbReference type="Proteomes" id="UP001195769">
    <property type="component" value="Unassembled WGS sequence"/>
</dbReference>
<evidence type="ECO:0000259" key="1">
    <source>
        <dbReference type="Pfam" id="PF20209"/>
    </source>
</evidence>
<proteinExistence type="predicted"/>
<keyword evidence="3" id="KW-1185">Reference proteome</keyword>
<dbReference type="EMBL" id="JABBWK010000084">
    <property type="protein sequence ID" value="KAG1894174.1"/>
    <property type="molecule type" value="Genomic_DNA"/>
</dbReference>
<evidence type="ECO:0000313" key="3">
    <source>
        <dbReference type="Proteomes" id="UP001195769"/>
    </source>
</evidence>
<name>A0AAD4DUP6_9AGAM</name>
<comment type="caution">
    <text evidence="2">The sequence shown here is derived from an EMBL/GenBank/DDBJ whole genome shotgun (WGS) entry which is preliminary data.</text>
</comment>
<dbReference type="Pfam" id="PF20209">
    <property type="entry name" value="DUF6570"/>
    <property type="match status" value="1"/>
</dbReference>
<dbReference type="AlphaFoldDB" id="A0AAD4DUP6"/>
<evidence type="ECO:0000313" key="2">
    <source>
        <dbReference type="EMBL" id="KAG1894174.1"/>
    </source>
</evidence>